<comment type="catalytic activity">
    <reaction evidence="1">
        <text>(4aS,6R)-4a-hydroxy-L-erythro-5,6,7,8-tetrahydrobiopterin = (6R)-L-erythro-6,7-dihydrobiopterin + H2O</text>
        <dbReference type="Rhea" id="RHEA:11920"/>
        <dbReference type="ChEBI" id="CHEBI:15377"/>
        <dbReference type="ChEBI" id="CHEBI:15642"/>
        <dbReference type="ChEBI" id="CHEBI:43120"/>
        <dbReference type="EC" id="4.2.1.96"/>
    </reaction>
</comment>
<feature type="region of interest" description="Disordered" evidence="6">
    <location>
        <begin position="241"/>
        <end position="357"/>
    </location>
</feature>
<dbReference type="InterPro" id="IPR001533">
    <property type="entry name" value="Pterin_deHydtase"/>
</dbReference>
<dbReference type="Proteomes" id="UP000177798">
    <property type="component" value="Chromosome 2"/>
</dbReference>
<dbReference type="Gene3D" id="3.30.1360.20">
    <property type="entry name" value="Transcriptional coactivator/pterin dehydratase"/>
    <property type="match status" value="1"/>
</dbReference>
<dbReference type="Pfam" id="PF01329">
    <property type="entry name" value="Pterin_4a"/>
    <property type="match status" value="1"/>
</dbReference>
<dbReference type="OrthoDB" id="277398at2759"/>
<feature type="compositionally biased region" description="Polar residues" evidence="6">
    <location>
        <begin position="87"/>
        <end position="96"/>
    </location>
</feature>
<evidence type="ECO:0000256" key="1">
    <source>
        <dbReference type="ARBA" id="ARBA00001554"/>
    </source>
</evidence>
<evidence type="ECO:0000256" key="6">
    <source>
        <dbReference type="SAM" id="MobiDB-lite"/>
    </source>
</evidence>
<dbReference type="GO" id="GO:0008124">
    <property type="term" value="F:4-alpha-hydroxytetrahydrobiopterin dehydratase activity"/>
    <property type="evidence" value="ECO:0007669"/>
    <property type="project" value="UniProtKB-EC"/>
</dbReference>
<feature type="compositionally biased region" description="Polar residues" evidence="6">
    <location>
        <begin position="246"/>
        <end position="258"/>
    </location>
</feature>
<proteinExistence type="inferred from homology"/>
<evidence type="ECO:0000313" key="7">
    <source>
        <dbReference type="EMBL" id="APA07369.1"/>
    </source>
</evidence>
<keyword evidence="4" id="KW-0456">Lyase</keyword>
<evidence type="ECO:0000256" key="5">
    <source>
        <dbReference type="ARBA" id="ARBA00030497"/>
    </source>
</evidence>
<evidence type="ECO:0000256" key="2">
    <source>
        <dbReference type="ARBA" id="ARBA00006472"/>
    </source>
</evidence>
<feature type="compositionally biased region" description="Basic and acidic residues" evidence="6">
    <location>
        <begin position="281"/>
        <end position="328"/>
    </location>
</feature>
<sequence length="357" mass="41217">MNLSIRHILRAPLNSFPTLTSRYKTFPNLLPSNAAYQVRRLQLPPVKDSSREKCSLKEEATLEENTISGAHTRPKEKAPPESILSPVANTTSHSSQLPKWIPSRKLEHYSNLSHFMLQESLAPLLKENGGKWVLTSDGMGMRRIFKFNGFKDTWNFMNAIAAKCKQEKHHPEWVNIYNKVFIHWTTHDRPGLSAIDILMAEFCDRQATIHKEVEEQETQEISNDIEIIKNEKLLNHAREIEDENASENSKTANVTQEKAPTPENKVQASPKEKSKSSQHSEVYRKSKEMKGLQAEEKALQRTIDMKDIVRKAQEMRQRREAHQELLRQHKEKREKREEQERAENGGFLLSKIPGGEK</sequence>
<dbReference type="AlphaFoldDB" id="A0A1D9PXP6"/>
<dbReference type="GO" id="GO:0006729">
    <property type="term" value="P:tetrahydrobiopterin biosynthetic process"/>
    <property type="evidence" value="ECO:0007669"/>
    <property type="project" value="InterPro"/>
</dbReference>
<dbReference type="SUPFAM" id="SSF55248">
    <property type="entry name" value="PCD-like"/>
    <property type="match status" value="1"/>
</dbReference>
<feature type="region of interest" description="Disordered" evidence="6">
    <location>
        <begin position="47"/>
        <end position="96"/>
    </location>
</feature>
<dbReference type="RefSeq" id="XP_001585963.1">
    <property type="nucleotide sequence ID" value="XM_001585913.1"/>
</dbReference>
<dbReference type="PANTHER" id="PTHR12599">
    <property type="entry name" value="PTERIN-4-ALPHA-CARBINOLAMINE DEHYDRATASE"/>
    <property type="match status" value="1"/>
</dbReference>
<accession>A0A1D9PXP6</accession>
<feature type="compositionally biased region" description="Basic and acidic residues" evidence="6">
    <location>
        <begin position="334"/>
        <end position="343"/>
    </location>
</feature>
<reference evidence="8" key="1">
    <citation type="journal article" date="2017" name="Genome Biol. Evol.">
        <title>The complete genome sequence of the phytopathogenic fungus Sclerotinia sclerotiorum reveals insights into the genome architecture of broad host range pathogens.</title>
        <authorList>
            <person name="Derbyshire M."/>
            <person name="Denton-Giles M."/>
            <person name="Hegedus D."/>
            <person name="Seifbarghy S."/>
            <person name="Rollins J."/>
            <person name="van Kan J."/>
            <person name="Seidl M.F."/>
            <person name="Faino L."/>
            <person name="Mbengue M."/>
            <person name="Navaud O."/>
            <person name="Raffaele S."/>
            <person name="Hammond-Kosack K."/>
            <person name="Heard S."/>
            <person name="Oliver R."/>
        </authorList>
    </citation>
    <scope>NUCLEOTIDE SEQUENCE [LARGE SCALE GENOMIC DNA]</scope>
    <source>
        <strain evidence="8">ATCC 18683 / 1980 / Ss-1</strain>
    </source>
</reference>
<comment type="similarity">
    <text evidence="2">Belongs to the pterin-4-alpha-carbinolamine dehydratase family.</text>
</comment>
<dbReference type="InterPro" id="IPR036428">
    <property type="entry name" value="PCD_sf"/>
</dbReference>
<evidence type="ECO:0000256" key="4">
    <source>
        <dbReference type="ARBA" id="ARBA00023239"/>
    </source>
</evidence>
<dbReference type="KEGG" id="ssl:SS1G_13055"/>
<organism evidence="7 8">
    <name type="scientific">Sclerotinia sclerotiorum (strain ATCC 18683 / 1980 / Ss-1)</name>
    <name type="common">White mold</name>
    <name type="synonym">Whetzelinia sclerotiorum</name>
    <dbReference type="NCBI Taxonomy" id="665079"/>
    <lineage>
        <taxon>Eukaryota</taxon>
        <taxon>Fungi</taxon>
        <taxon>Dikarya</taxon>
        <taxon>Ascomycota</taxon>
        <taxon>Pezizomycotina</taxon>
        <taxon>Leotiomycetes</taxon>
        <taxon>Helotiales</taxon>
        <taxon>Sclerotiniaceae</taxon>
        <taxon>Sclerotinia</taxon>
    </lineage>
</organism>
<gene>
    <name evidence="7" type="ORF">sscle_02g021390</name>
</gene>
<dbReference type="EC" id="4.2.1.96" evidence="3"/>
<dbReference type="CDD" id="cd00488">
    <property type="entry name" value="PCD_DCoH"/>
    <property type="match status" value="1"/>
</dbReference>
<evidence type="ECO:0000256" key="3">
    <source>
        <dbReference type="ARBA" id="ARBA00013252"/>
    </source>
</evidence>
<dbReference type="EMBL" id="CP017815">
    <property type="protein sequence ID" value="APA07369.1"/>
    <property type="molecule type" value="Genomic_DNA"/>
</dbReference>
<name>A0A1D9PXP6_SCLS1</name>
<feature type="compositionally biased region" description="Basic and acidic residues" evidence="6">
    <location>
        <begin position="48"/>
        <end position="60"/>
    </location>
</feature>
<dbReference type="PANTHER" id="PTHR12599:SF0">
    <property type="entry name" value="PTERIN-4-ALPHA-CARBINOLAMINE DEHYDRATASE"/>
    <property type="match status" value="1"/>
</dbReference>
<evidence type="ECO:0000313" key="8">
    <source>
        <dbReference type="Proteomes" id="UP000177798"/>
    </source>
</evidence>
<dbReference type="VEuPathDB" id="FungiDB:sscle_02g021390"/>
<protein>
    <recommendedName>
        <fullName evidence="3">4a-hydroxytetrahydrobiopterin dehydratase</fullName>
        <ecNumber evidence="3">4.2.1.96</ecNumber>
    </recommendedName>
    <alternativeName>
        <fullName evidence="5">4-alpha-hydroxy-tetrahydropterin dehydratase</fullName>
    </alternativeName>
</protein>